<dbReference type="EMBL" id="RXLP01000021">
    <property type="protein sequence ID" value="TCD54122.1"/>
    <property type="molecule type" value="Genomic_DNA"/>
</dbReference>
<gene>
    <name evidence="1" type="ORF">EJ419_05580</name>
</gene>
<proteinExistence type="predicted"/>
<dbReference type="AlphaFoldDB" id="A0A4R0QPH6"/>
<reference evidence="1 2" key="1">
    <citation type="submission" date="2018-12" db="EMBL/GenBank/DDBJ databases">
        <title>Alloscrdovia theropitheci sp. nov: a novel taxon from the feces of the bleeding-herat monkey (Theropithecus geleda).</title>
        <authorList>
            <person name="Modesto M."/>
        </authorList>
    </citation>
    <scope>NUCLEOTIDE SEQUENCE [LARGE SCALE GENOMIC DNA]</scope>
    <source>
        <strain evidence="1 2">GLDI4/2</strain>
    </source>
</reference>
<keyword evidence="2" id="KW-1185">Reference proteome</keyword>
<dbReference type="Proteomes" id="UP000291289">
    <property type="component" value="Unassembled WGS sequence"/>
</dbReference>
<evidence type="ECO:0000313" key="2">
    <source>
        <dbReference type="Proteomes" id="UP000291289"/>
    </source>
</evidence>
<sequence length="112" mass="12838">MRLTVVISAKIQDKFYAEIQSGRKRFEVRSEDFQDAAYIRYISSLTGRQLGVWSINSTFTISSSDRSALYSLTAVDKEFTDKEFPVLPVRLIHVARLGNEVTLNDIFPREES</sequence>
<evidence type="ECO:0008006" key="3">
    <source>
        <dbReference type="Google" id="ProtNLM"/>
    </source>
</evidence>
<name>A0A4R0QPH6_9BIFI</name>
<accession>A0A4R0QPH6</accession>
<dbReference type="OrthoDB" id="9866373at2"/>
<evidence type="ECO:0000313" key="1">
    <source>
        <dbReference type="EMBL" id="TCD54122.1"/>
    </source>
</evidence>
<protein>
    <recommendedName>
        <fullName evidence="3">DUF3850 domain-containing protein</fullName>
    </recommendedName>
</protein>
<dbReference type="RefSeq" id="WP_131284461.1">
    <property type="nucleotide sequence ID" value="NZ_RXLP01000021.1"/>
</dbReference>
<comment type="caution">
    <text evidence="1">The sequence shown here is derived from an EMBL/GenBank/DDBJ whole genome shotgun (WGS) entry which is preliminary data.</text>
</comment>
<organism evidence="1 2">
    <name type="scientific">Alloscardovia theropitheci</name>
    <dbReference type="NCBI Taxonomy" id="2496842"/>
    <lineage>
        <taxon>Bacteria</taxon>
        <taxon>Bacillati</taxon>
        <taxon>Actinomycetota</taxon>
        <taxon>Actinomycetes</taxon>
        <taxon>Bifidobacteriales</taxon>
        <taxon>Bifidobacteriaceae</taxon>
        <taxon>Alloscardovia</taxon>
    </lineage>
</organism>